<dbReference type="InterPro" id="IPR029044">
    <property type="entry name" value="Nucleotide-diphossugar_trans"/>
</dbReference>
<dbReference type="Gene3D" id="3.90.550.10">
    <property type="entry name" value="Spore Coat Polysaccharide Biosynthesis Protein SpsA, Chain A"/>
    <property type="match status" value="1"/>
</dbReference>
<dbReference type="SUPFAM" id="SSF53448">
    <property type="entry name" value="Nucleotide-diphospho-sugar transferases"/>
    <property type="match status" value="1"/>
</dbReference>
<dbReference type="EC" id="2.4.-.-" evidence="5"/>
<evidence type="ECO:0000313" key="5">
    <source>
        <dbReference type="EMBL" id="MFD2265579.1"/>
    </source>
</evidence>
<dbReference type="PANTHER" id="PTHR43179:SF12">
    <property type="entry name" value="GALACTOFURANOSYLTRANSFERASE GLFT2"/>
    <property type="match status" value="1"/>
</dbReference>
<comment type="caution">
    <text evidence="5">The sequence shown here is derived from an EMBL/GenBank/DDBJ whole genome shotgun (WGS) entry which is preliminary data.</text>
</comment>
<dbReference type="InterPro" id="IPR001173">
    <property type="entry name" value="Glyco_trans_2-like"/>
</dbReference>
<comment type="similarity">
    <text evidence="1">Belongs to the glycosyltransferase 2 family.</text>
</comment>
<accession>A0ABW5DX56</accession>
<feature type="domain" description="Glycosyltransferase 2-like" evidence="4">
    <location>
        <begin position="10"/>
        <end position="169"/>
    </location>
</feature>
<dbReference type="GO" id="GO:0016757">
    <property type="term" value="F:glycosyltransferase activity"/>
    <property type="evidence" value="ECO:0007669"/>
    <property type="project" value="UniProtKB-KW"/>
</dbReference>
<dbReference type="EMBL" id="JBHUIP010000016">
    <property type="protein sequence ID" value="MFD2265579.1"/>
    <property type="molecule type" value="Genomic_DNA"/>
</dbReference>
<dbReference type="PANTHER" id="PTHR43179">
    <property type="entry name" value="RHAMNOSYLTRANSFERASE WBBL"/>
    <property type="match status" value="1"/>
</dbReference>
<keyword evidence="3 5" id="KW-0808">Transferase</keyword>
<evidence type="ECO:0000259" key="4">
    <source>
        <dbReference type="Pfam" id="PF00535"/>
    </source>
</evidence>
<proteinExistence type="inferred from homology"/>
<reference evidence="6" key="1">
    <citation type="journal article" date="2019" name="Int. J. Syst. Evol. Microbiol.">
        <title>The Global Catalogue of Microorganisms (GCM) 10K type strain sequencing project: providing services to taxonomists for standard genome sequencing and annotation.</title>
        <authorList>
            <consortium name="The Broad Institute Genomics Platform"/>
            <consortium name="The Broad Institute Genome Sequencing Center for Infectious Disease"/>
            <person name="Wu L."/>
            <person name="Ma J."/>
        </authorList>
    </citation>
    <scope>NUCLEOTIDE SEQUENCE [LARGE SCALE GENOMIC DNA]</scope>
    <source>
        <strain evidence="6">CGMCC 1.19062</strain>
    </source>
</reference>
<gene>
    <name evidence="5" type="ORF">ACFSM5_21935</name>
</gene>
<evidence type="ECO:0000256" key="3">
    <source>
        <dbReference type="ARBA" id="ARBA00022679"/>
    </source>
</evidence>
<keyword evidence="6" id="KW-1185">Reference proteome</keyword>
<evidence type="ECO:0000256" key="2">
    <source>
        <dbReference type="ARBA" id="ARBA00022676"/>
    </source>
</evidence>
<evidence type="ECO:0000256" key="1">
    <source>
        <dbReference type="ARBA" id="ARBA00006739"/>
    </source>
</evidence>
<dbReference type="Proteomes" id="UP001597295">
    <property type="component" value="Unassembled WGS sequence"/>
</dbReference>
<keyword evidence="2 5" id="KW-0328">Glycosyltransferase</keyword>
<name>A0ABW5DX56_9PROT</name>
<dbReference type="RefSeq" id="WP_379879063.1">
    <property type="nucleotide sequence ID" value="NZ_JBHUIP010000016.1"/>
</dbReference>
<dbReference type="Pfam" id="PF00535">
    <property type="entry name" value="Glycos_transf_2"/>
    <property type="match status" value="1"/>
</dbReference>
<protein>
    <submittedName>
        <fullName evidence="5">Glycosyltransferase family 2 protein</fullName>
        <ecNumber evidence="5">2.4.-.-</ecNumber>
    </submittedName>
</protein>
<organism evidence="5 6">
    <name type="scientific">Lacibacterium aquatile</name>
    <dbReference type="NCBI Taxonomy" id="1168082"/>
    <lineage>
        <taxon>Bacteria</taxon>
        <taxon>Pseudomonadati</taxon>
        <taxon>Pseudomonadota</taxon>
        <taxon>Alphaproteobacteria</taxon>
        <taxon>Rhodospirillales</taxon>
        <taxon>Rhodospirillaceae</taxon>
    </lineage>
</organism>
<sequence length="309" mass="32972">MSPHSAVVDVCVATFRRPEMLRALLAGLQAQRLPPHATARLIVIDNDSAGSAREEVLAAAIAGPYPVTYAIESKQGISHARNHALRLATGTHRAFIDDDEVPAVDWLSSLLDVQAASGGDAVFGPVLPDLPVDAPAWVAAGGFFDRPRHVTGTRLPHGATNNCLMTAGAIEKAGGGFNPDYALTGGEDTEFFLRLKAAGGILVWCDEAVVRETVPTDRARLGWLLRRHFRGGQTFSRLTVPRLSPIGKAGWAAKRLAILGGATVLAAPLWFGGRVVGTKGLLALARQAGQLTAFTFRFQEYRTPRSRGL</sequence>
<evidence type="ECO:0000313" key="6">
    <source>
        <dbReference type="Proteomes" id="UP001597295"/>
    </source>
</evidence>